<reference evidence="1 2" key="1">
    <citation type="journal article" date="2016" name="Nat. Commun.">
        <title>Thousands of microbial genomes shed light on interconnected biogeochemical processes in an aquifer system.</title>
        <authorList>
            <person name="Anantharaman K."/>
            <person name="Brown C.T."/>
            <person name="Hug L.A."/>
            <person name="Sharon I."/>
            <person name="Castelle C.J."/>
            <person name="Probst A.J."/>
            <person name="Thomas B.C."/>
            <person name="Singh A."/>
            <person name="Wilkins M.J."/>
            <person name="Karaoz U."/>
            <person name="Brodie E.L."/>
            <person name="Williams K.H."/>
            <person name="Hubbard S.S."/>
            <person name="Banfield J.F."/>
        </authorList>
    </citation>
    <scope>NUCLEOTIDE SEQUENCE [LARGE SCALE GENOMIC DNA]</scope>
</reference>
<comment type="caution">
    <text evidence="1">The sequence shown here is derived from an EMBL/GenBank/DDBJ whole genome shotgun (WGS) entry which is preliminary data.</text>
</comment>
<protein>
    <submittedName>
        <fullName evidence="1">Uncharacterized protein</fullName>
    </submittedName>
</protein>
<evidence type="ECO:0000313" key="1">
    <source>
        <dbReference type="EMBL" id="OGK03972.1"/>
    </source>
</evidence>
<dbReference type="AlphaFoldDB" id="A0A1F7FBR2"/>
<proteinExistence type="predicted"/>
<name>A0A1F7FBR2_UNCRA</name>
<dbReference type="EMBL" id="MFYX01000078">
    <property type="protein sequence ID" value="OGK03972.1"/>
    <property type="molecule type" value="Genomic_DNA"/>
</dbReference>
<sequence>MINKIMMNRFMLLILGICVVVLMLNNVRCQSNPHSIEAHEESIRSIVMVCLRSGILDSSHELAATTPYYDVEAIVLGKNVKYHSIEINNEIDSCCALFVDSNTIEVHFRQVGFLANIIKVNLKTNIGTVGDSISVPDLIDNIDFGISQKEEFLYLSWESIADFYEIHWDYSYLDSVGHVEHVYNDTLITSTSAILPTKYAIKNGRIDFYVTSINGPFPDKEAIAKLNSINYCYLYIKNSFVPNVYSVRLGSGISNDSLRVDSTTTFEVNNQSSYTLENYIKKLGLKVEN</sequence>
<gene>
    <name evidence="1" type="ORF">A2519_04590</name>
</gene>
<dbReference type="Proteomes" id="UP000179243">
    <property type="component" value="Unassembled WGS sequence"/>
</dbReference>
<accession>A0A1F7FBR2</accession>
<organism evidence="1 2">
    <name type="scientific">Candidatus Raymondbacteria bacterium RIFOXYD12_FULL_49_13</name>
    <dbReference type="NCBI Taxonomy" id="1817890"/>
    <lineage>
        <taxon>Bacteria</taxon>
        <taxon>Raymondiibacteriota</taxon>
    </lineage>
</organism>
<evidence type="ECO:0000313" key="2">
    <source>
        <dbReference type="Proteomes" id="UP000179243"/>
    </source>
</evidence>